<sequence length="482" mass="54546">MWSLKHWRTRTPINSLPNEIIAEIFVLGSTSHRETDAHERWASGMLFACCVASVNRHWREVALSIPIIWSTIIISDRKSLAFPALLIARSRNLPLDVVMYLGSDEENDMMVDTLLLLHDYISKVRSLILRVNFMTLSCAFFDGLFNIVAPALEHLDIEMMDENLNSWEEHVTQSALREFCAKGAHRLSSLHLRGDLLHTSPQWFTVTRLDLTLEPCLRPRAWNDFGDLLASCSTLKTLVLHGGSLPIPHADTPEVSILHSSLRSLAVDYCLKIMHRPTDIAHFLSHLKAPSLQYLELHCVTDIGINLLASEGHRDELALYPSLETLRIIEFVPQDGASSQSIHAVFPSIRELQTDQISADYILTSTTLSADHSTSTSLSTWPHLETLTCEGGNFTWLYDIIQSRQRDRCPLLRVRILDTRYSPNQLALLKNHVIVERLVDRDNGYIPISRLADIEDLPDLPDVWAELEGMLAVLHHSSPLLT</sequence>
<protein>
    <submittedName>
        <fullName evidence="1">Uncharacterized protein</fullName>
    </submittedName>
</protein>
<organism evidence="1 2">
    <name type="scientific">Hygrophoropsis aurantiaca</name>
    <dbReference type="NCBI Taxonomy" id="72124"/>
    <lineage>
        <taxon>Eukaryota</taxon>
        <taxon>Fungi</taxon>
        <taxon>Dikarya</taxon>
        <taxon>Basidiomycota</taxon>
        <taxon>Agaricomycotina</taxon>
        <taxon>Agaricomycetes</taxon>
        <taxon>Agaricomycetidae</taxon>
        <taxon>Boletales</taxon>
        <taxon>Coniophorineae</taxon>
        <taxon>Hygrophoropsidaceae</taxon>
        <taxon>Hygrophoropsis</taxon>
    </lineage>
</organism>
<comment type="caution">
    <text evidence="1">The sequence shown here is derived from an EMBL/GenBank/DDBJ whole genome shotgun (WGS) entry which is preliminary data.</text>
</comment>
<name>A0ACB8AJB6_9AGAM</name>
<proteinExistence type="predicted"/>
<accession>A0ACB8AJB6</accession>
<dbReference type="Proteomes" id="UP000790377">
    <property type="component" value="Unassembled WGS sequence"/>
</dbReference>
<evidence type="ECO:0000313" key="2">
    <source>
        <dbReference type="Proteomes" id="UP000790377"/>
    </source>
</evidence>
<gene>
    <name evidence="1" type="ORF">BJ138DRAFT_1002462</name>
</gene>
<dbReference type="EMBL" id="MU267632">
    <property type="protein sequence ID" value="KAH7913342.1"/>
    <property type="molecule type" value="Genomic_DNA"/>
</dbReference>
<reference evidence="1" key="1">
    <citation type="journal article" date="2021" name="New Phytol.">
        <title>Evolutionary innovations through gain and loss of genes in the ectomycorrhizal Boletales.</title>
        <authorList>
            <person name="Wu G."/>
            <person name="Miyauchi S."/>
            <person name="Morin E."/>
            <person name="Kuo A."/>
            <person name="Drula E."/>
            <person name="Varga T."/>
            <person name="Kohler A."/>
            <person name="Feng B."/>
            <person name="Cao Y."/>
            <person name="Lipzen A."/>
            <person name="Daum C."/>
            <person name="Hundley H."/>
            <person name="Pangilinan J."/>
            <person name="Johnson J."/>
            <person name="Barry K."/>
            <person name="LaButti K."/>
            <person name="Ng V."/>
            <person name="Ahrendt S."/>
            <person name="Min B."/>
            <person name="Choi I.G."/>
            <person name="Park H."/>
            <person name="Plett J.M."/>
            <person name="Magnuson J."/>
            <person name="Spatafora J.W."/>
            <person name="Nagy L.G."/>
            <person name="Henrissat B."/>
            <person name="Grigoriev I.V."/>
            <person name="Yang Z.L."/>
            <person name="Xu J."/>
            <person name="Martin F.M."/>
        </authorList>
    </citation>
    <scope>NUCLEOTIDE SEQUENCE</scope>
    <source>
        <strain evidence="1">ATCC 28755</strain>
    </source>
</reference>
<keyword evidence="2" id="KW-1185">Reference proteome</keyword>
<evidence type="ECO:0000313" key="1">
    <source>
        <dbReference type="EMBL" id="KAH7913342.1"/>
    </source>
</evidence>